<reference evidence="2 3" key="1">
    <citation type="submission" date="2015-06" db="EMBL/GenBank/DDBJ databases">
        <title>Draft genome of the ant-associated black yeast Phialophora attae CBS 131958.</title>
        <authorList>
            <person name="Moreno L.F."/>
            <person name="Stielow B.J."/>
            <person name="de Hoog S."/>
            <person name="Vicente V.A."/>
            <person name="Weiss V.A."/>
            <person name="de Vries M."/>
            <person name="Cruz L.M."/>
            <person name="Souza E.M."/>
        </authorList>
    </citation>
    <scope>NUCLEOTIDE SEQUENCE [LARGE SCALE GENOMIC DNA]</scope>
    <source>
        <strain evidence="2 3">CBS 131958</strain>
    </source>
</reference>
<dbReference type="PANTHER" id="PTHR11895">
    <property type="entry name" value="TRANSAMIDASE"/>
    <property type="match status" value="1"/>
</dbReference>
<dbReference type="Proteomes" id="UP000038010">
    <property type="component" value="Unassembled WGS sequence"/>
</dbReference>
<dbReference type="GeneID" id="28735314"/>
<name>A0A0N1H8Q0_9EURO</name>
<accession>A0A0N1H8Q0</accession>
<dbReference type="InterPro" id="IPR036928">
    <property type="entry name" value="AS_sf"/>
</dbReference>
<organism evidence="2 3">
    <name type="scientific">Cyphellophora attinorum</name>
    <dbReference type="NCBI Taxonomy" id="1664694"/>
    <lineage>
        <taxon>Eukaryota</taxon>
        <taxon>Fungi</taxon>
        <taxon>Dikarya</taxon>
        <taxon>Ascomycota</taxon>
        <taxon>Pezizomycotina</taxon>
        <taxon>Eurotiomycetes</taxon>
        <taxon>Chaetothyriomycetidae</taxon>
        <taxon>Chaetothyriales</taxon>
        <taxon>Cyphellophoraceae</taxon>
        <taxon>Cyphellophora</taxon>
    </lineage>
</organism>
<dbReference type="STRING" id="1664694.A0A0N1H8Q0"/>
<sequence>MSVVSLADAAASKVTREDLISAAEATGFSIKDEQDEQDYLVLLQSADAIIEGIEAEEDYIPPQLQPVETTQERTFWRPNPEDNPLNAWSHRAELQAKRPVTNLLQGRGIALKDNVCVAGLPTTLGTFAELLSKDGKYPISAIDATVVRRLLEAGATVKGTAVCENYSACPLSYSASTGPIHQPWCKGYCGGGSSSGCSILVAAAGLAKGTGNHGEVVDLAIGGDQGGSIRLPAAFAGCYGLKPTHGLVPYTGIAALAPMMDHVGPMATSVLDVAKVLQVIAGYDGLDARMTAEAPLRDQVKDYPKLIQDFLELPEAGRQSKPLRIGLLQEGFTTYGMTESVRDTVKAAATKFFSAAGAEVVEVSVPMHKLGAHVWTASTRASLSDFGFLGHMAGYLTFAPPHLQPRRPLDQEWYELLTATNPSAVNVAIAGSHLKKKFGPHPEAKAHRQVFKLRAAYDHALESVDILVTPTTSSVAMPHPKLKFIDGDPASSVMDKLKMSIGSSTNTCPFNVTGHPALSVPCGFAAPEDKSTDVKFPIGMQLIARRWDEETLLKAAALFEREILGSGELLGSADRKQ</sequence>
<dbReference type="OrthoDB" id="1879366at2759"/>
<dbReference type="PANTHER" id="PTHR11895:SF171">
    <property type="entry name" value="AMIDASE DOMAIN-CONTAINING PROTEIN"/>
    <property type="match status" value="1"/>
</dbReference>
<evidence type="ECO:0000313" key="2">
    <source>
        <dbReference type="EMBL" id="KPI39782.1"/>
    </source>
</evidence>
<comment type="caution">
    <text evidence="2">The sequence shown here is derived from an EMBL/GenBank/DDBJ whole genome shotgun (WGS) entry which is preliminary data.</text>
</comment>
<protein>
    <submittedName>
        <fullName evidence="2">Amidase</fullName>
    </submittedName>
</protein>
<feature type="domain" description="Amidase" evidence="1">
    <location>
        <begin position="92"/>
        <end position="553"/>
    </location>
</feature>
<dbReference type="GO" id="GO:0003824">
    <property type="term" value="F:catalytic activity"/>
    <property type="evidence" value="ECO:0007669"/>
    <property type="project" value="InterPro"/>
</dbReference>
<dbReference type="InterPro" id="IPR000120">
    <property type="entry name" value="Amidase"/>
</dbReference>
<proteinExistence type="predicted"/>
<dbReference type="InterPro" id="IPR023631">
    <property type="entry name" value="Amidase_dom"/>
</dbReference>
<dbReference type="RefSeq" id="XP_017999745.1">
    <property type="nucleotide sequence ID" value="XM_018143434.1"/>
</dbReference>
<evidence type="ECO:0000259" key="1">
    <source>
        <dbReference type="Pfam" id="PF01425"/>
    </source>
</evidence>
<dbReference type="EMBL" id="LFJN01000014">
    <property type="protein sequence ID" value="KPI39782.1"/>
    <property type="molecule type" value="Genomic_DNA"/>
</dbReference>
<dbReference type="AlphaFoldDB" id="A0A0N1H8Q0"/>
<dbReference type="VEuPathDB" id="FungiDB:AB675_3388"/>
<evidence type="ECO:0000313" key="3">
    <source>
        <dbReference type="Proteomes" id="UP000038010"/>
    </source>
</evidence>
<dbReference type="Pfam" id="PF01425">
    <property type="entry name" value="Amidase"/>
    <property type="match status" value="1"/>
</dbReference>
<dbReference type="Gene3D" id="3.90.1300.10">
    <property type="entry name" value="Amidase signature (AS) domain"/>
    <property type="match status" value="1"/>
</dbReference>
<keyword evidence="3" id="KW-1185">Reference proteome</keyword>
<gene>
    <name evidence="2" type="ORF">AB675_3388</name>
</gene>
<dbReference type="SUPFAM" id="SSF75304">
    <property type="entry name" value="Amidase signature (AS) enzymes"/>
    <property type="match status" value="1"/>
</dbReference>